<dbReference type="PANTHER" id="PTHR43521:SF1">
    <property type="entry name" value="ALPHA-AMINOADIPIC SEMIALDEHYDE DEHYDROGENASE"/>
    <property type="match status" value="1"/>
</dbReference>
<feature type="domain" description="Aldehyde dehydrogenase" evidence="8">
    <location>
        <begin position="41"/>
        <end position="493"/>
    </location>
</feature>
<protein>
    <recommendedName>
        <fullName evidence="5">aldehyde dehydrogenase (NAD(+))</fullName>
        <ecNumber evidence="5">1.2.1.3</ecNumber>
    </recommendedName>
</protein>
<dbReference type="EMBL" id="ATDN01000029">
    <property type="protein sequence ID" value="RWA17911.1"/>
    <property type="molecule type" value="Genomic_DNA"/>
</dbReference>
<dbReference type="PANTHER" id="PTHR43521">
    <property type="entry name" value="ALPHA-AMINOADIPIC SEMIALDEHYDE DEHYDROGENASE"/>
    <property type="match status" value="1"/>
</dbReference>
<dbReference type="AlphaFoldDB" id="A0A439DQA4"/>
<dbReference type="Gene3D" id="3.40.309.10">
    <property type="entry name" value="Aldehyde Dehydrogenase, Chain A, domain 2"/>
    <property type="match status" value="1"/>
</dbReference>
<keyword evidence="3 7" id="KW-0560">Oxidoreductase</keyword>
<dbReference type="InterPro" id="IPR016161">
    <property type="entry name" value="Ald_DH/histidinol_DH"/>
</dbReference>
<evidence type="ECO:0000259" key="8">
    <source>
        <dbReference type="Pfam" id="PF00171"/>
    </source>
</evidence>
<evidence type="ECO:0000313" key="9">
    <source>
        <dbReference type="EMBL" id="RWA17911.1"/>
    </source>
</evidence>
<comment type="caution">
    <text evidence="9">The sequence shown here is derived from an EMBL/GenBank/DDBJ whole genome shotgun (WGS) entry which is preliminary data.</text>
</comment>
<comment type="subunit">
    <text evidence="2">Homotetramer.</text>
</comment>
<keyword evidence="10" id="KW-1185">Reference proteome</keyword>
<evidence type="ECO:0000256" key="7">
    <source>
        <dbReference type="RuleBase" id="RU003345"/>
    </source>
</evidence>
<evidence type="ECO:0000313" key="10">
    <source>
        <dbReference type="Proteomes" id="UP000287177"/>
    </source>
</evidence>
<dbReference type="InterPro" id="IPR016163">
    <property type="entry name" value="Ald_DH_C"/>
</dbReference>
<dbReference type="CDD" id="cd07130">
    <property type="entry name" value="ALDH_F7_AASADH"/>
    <property type="match status" value="1"/>
</dbReference>
<organism evidence="9 10">
    <name type="scientific">Mycolicibacterium elephantis DSM 44368</name>
    <dbReference type="NCBI Taxonomy" id="1335622"/>
    <lineage>
        <taxon>Bacteria</taxon>
        <taxon>Bacillati</taxon>
        <taxon>Actinomycetota</taxon>
        <taxon>Actinomycetes</taxon>
        <taxon>Mycobacteriales</taxon>
        <taxon>Mycobacteriaceae</taxon>
        <taxon>Mycolicibacterium</taxon>
    </lineage>
</organism>
<dbReference type="RefSeq" id="WP_128109886.1">
    <property type="nucleotide sequence ID" value="NZ_ATDN01000029.1"/>
</dbReference>
<proteinExistence type="inferred from homology"/>
<dbReference type="EC" id="1.2.1.3" evidence="5"/>
<dbReference type="InterPro" id="IPR015590">
    <property type="entry name" value="Aldehyde_DH_dom"/>
</dbReference>
<keyword evidence="4" id="KW-0520">NAD</keyword>
<dbReference type="FunFam" id="3.40.309.10:FF:000018">
    <property type="entry name" value="Alpha-aminoadipic semialdehyde dehydrogenase"/>
    <property type="match status" value="1"/>
</dbReference>
<dbReference type="InterPro" id="IPR029510">
    <property type="entry name" value="Ald_DH_CS_GLU"/>
</dbReference>
<dbReference type="SUPFAM" id="SSF53720">
    <property type="entry name" value="ALDH-like"/>
    <property type="match status" value="1"/>
</dbReference>
<reference evidence="9 10" key="1">
    <citation type="submission" date="2013-06" db="EMBL/GenBank/DDBJ databases">
        <title>The draft sequence of the Mycobacterium elephantis genome.</title>
        <authorList>
            <person name="Pettersson F.B."/>
            <person name="Das S."/>
            <person name="Dasgupta S."/>
            <person name="Bhattacharya A."/>
            <person name="Kirsebom L.A."/>
        </authorList>
    </citation>
    <scope>NUCLEOTIDE SEQUENCE [LARGE SCALE GENOMIC DNA]</scope>
    <source>
        <strain evidence="9 10">DSM 44368</strain>
    </source>
</reference>
<evidence type="ECO:0000256" key="3">
    <source>
        <dbReference type="ARBA" id="ARBA00023002"/>
    </source>
</evidence>
<evidence type="ECO:0000256" key="1">
    <source>
        <dbReference type="ARBA" id="ARBA00009986"/>
    </source>
</evidence>
<evidence type="ECO:0000256" key="6">
    <source>
        <dbReference type="PROSITE-ProRule" id="PRU10007"/>
    </source>
</evidence>
<evidence type="ECO:0000256" key="4">
    <source>
        <dbReference type="ARBA" id="ARBA00023027"/>
    </source>
</evidence>
<sequence length="513" mass="53997">MTESRTAPLPTTTALSARVRSAMDALGVSVELGEPTAAGLPASTPITGDVLFTLPETTPEQADAAVAQAAQAFTTWRTTPAPVRGALVGRLGELLVEHKEHLATLVTVEAGKITSEALGEVQEMIDICQFAVGQSRQLYGKTIASERPGHRLMETWHPLGVVGVITAFNFPVAVWSWNAAIALVCGDTLVWKPSELTPLTAVGCQALLERAAADVGAPQGVSRLIVGGREIGERLVDDPRVALLSATGSVRMGRQVGPRVAQRFGKALLELGGNNAAIVTPSADLELAVRAIVFSAAGTAGQRCTTLRRLIVHSSIADELADRIASAFRQLPVGDPAADGTLVGPLIHETAYRDMVRALEQARSDGGEVFGGRRHDFGEGSYYVSPALVRMPAQTELVHTETFAPILYVLTYDELDEAIALNNAVPQGLSSSIFTTDLREAERFLAADGSDCGIANVNIGTSGAEIGGAFGGEKHTGGGRESGSDAWKAYMRRATNTINYSSDLPLAQGVHFG</sequence>
<dbReference type="Pfam" id="PF00171">
    <property type="entry name" value="Aldedh"/>
    <property type="match status" value="1"/>
</dbReference>
<comment type="similarity">
    <text evidence="1 7">Belongs to the aldehyde dehydrogenase family.</text>
</comment>
<evidence type="ECO:0000256" key="2">
    <source>
        <dbReference type="ARBA" id="ARBA00011881"/>
    </source>
</evidence>
<feature type="active site" evidence="6">
    <location>
        <position position="270"/>
    </location>
</feature>
<dbReference type="PROSITE" id="PS00687">
    <property type="entry name" value="ALDEHYDE_DEHYDR_GLU"/>
    <property type="match status" value="1"/>
</dbReference>
<dbReference type="GO" id="GO:0004029">
    <property type="term" value="F:aldehyde dehydrogenase (NAD+) activity"/>
    <property type="evidence" value="ECO:0007669"/>
    <property type="project" value="UniProtKB-EC"/>
</dbReference>
<evidence type="ECO:0000256" key="5">
    <source>
        <dbReference type="ARBA" id="ARBA00024226"/>
    </source>
</evidence>
<dbReference type="InterPro" id="IPR044638">
    <property type="entry name" value="ALDH7A1-like"/>
</dbReference>
<dbReference type="InterPro" id="IPR016162">
    <property type="entry name" value="Ald_DH_N"/>
</dbReference>
<accession>A0A439DQA4</accession>
<gene>
    <name evidence="9" type="ORF">MELE44368_24600</name>
</gene>
<dbReference type="Proteomes" id="UP000287177">
    <property type="component" value="Unassembled WGS sequence"/>
</dbReference>
<name>A0A439DQA4_9MYCO</name>
<dbReference type="Gene3D" id="3.40.605.10">
    <property type="entry name" value="Aldehyde Dehydrogenase, Chain A, domain 1"/>
    <property type="match status" value="1"/>
</dbReference>